<comment type="caution">
    <text evidence="2">The sequence shown here is derived from an EMBL/GenBank/DDBJ whole genome shotgun (WGS) entry which is preliminary data.</text>
</comment>
<dbReference type="EMBL" id="LGTC01000001">
    <property type="protein sequence ID" value="KNY29800.1"/>
    <property type="molecule type" value="Genomic_DNA"/>
</dbReference>
<evidence type="ECO:0000313" key="3">
    <source>
        <dbReference type="Proteomes" id="UP000036923"/>
    </source>
</evidence>
<feature type="transmembrane region" description="Helical" evidence="1">
    <location>
        <begin position="39"/>
        <end position="58"/>
    </location>
</feature>
<gene>
    <name evidence="2" type="ORF">Bccel_5077</name>
</gene>
<dbReference type="RefSeq" id="WP_036943389.1">
    <property type="nucleotide sequence ID" value="NZ_JQKC01000021.1"/>
</dbReference>
<feature type="transmembrane region" description="Helical" evidence="1">
    <location>
        <begin position="115"/>
        <end position="133"/>
    </location>
</feature>
<reference evidence="3" key="1">
    <citation type="submission" date="2015-07" db="EMBL/GenBank/DDBJ databases">
        <title>Near-Complete Genome Sequence of the Cellulolytic Bacterium Bacteroides (Pseudobacteroides) cellulosolvens ATCC 35603.</title>
        <authorList>
            <person name="Dassa B."/>
            <person name="Utturkar S.M."/>
            <person name="Klingeman D.M."/>
            <person name="Hurt R.A."/>
            <person name="Keller M."/>
            <person name="Xu J."/>
            <person name="Reddy Y.H.K."/>
            <person name="Borovok I."/>
            <person name="Grinberg I.R."/>
            <person name="Lamed R."/>
            <person name="Zhivin O."/>
            <person name="Bayer E.A."/>
            <person name="Brown S.D."/>
        </authorList>
    </citation>
    <scope>NUCLEOTIDE SEQUENCE [LARGE SCALE GENOMIC DNA]</scope>
    <source>
        <strain evidence="3">DSM 2933</strain>
    </source>
</reference>
<dbReference type="Proteomes" id="UP000036923">
    <property type="component" value="Unassembled WGS sequence"/>
</dbReference>
<proteinExistence type="predicted"/>
<keyword evidence="3" id="KW-1185">Reference proteome</keyword>
<dbReference type="AlphaFoldDB" id="A0A0L6JW14"/>
<accession>A0A0L6JW14</accession>
<keyword evidence="1" id="KW-0812">Transmembrane</keyword>
<name>A0A0L6JW14_9FIRM</name>
<keyword evidence="1" id="KW-1133">Transmembrane helix</keyword>
<organism evidence="2 3">
    <name type="scientific">Pseudobacteroides cellulosolvens ATCC 35603 = DSM 2933</name>
    <dbReference type="NCBI Taxonomy" id="398512"/>
    <lineage>
        <taxon>Bacteria</taxon>
        <taxon>Bacillati</taxon>
        <taxon>Bacillota</taxon>
        <taxon>Clostridia</taxon>
        <taxon>Eubacteriales</taxon>
        <taxon>Oscillospiraceae</taxon>
        <taxon>Pseudobacteroides</taxon>
    </lineage>
</organism>
<sequence length="137" mass="16046">MKNSTFREQSLIKSNYDIFLVSLVSVVFTLLGMCSIDYIYIYGIPILFIPFIFTFMPFRKLKNGDERVKSLTYITSFTALMIFMSISAIACIWLHFNFNKHHIITISIDTIIENIFLGLGILFFAFSALFAFFRRRY</sequence>
<evidence type="ECO:0000256" key="1">
    <source>
        <dbReference type="SAM" id="Phobius"/>
    </source>
</evidence>
<evidence type="ECO:0000313" key="2">
    <source>
        <dbReference type="EMBL" id="KNY29800.1"/>
    </source>
</evidence>
<keyword evidence="1" id="KW-0472">Membrane</keyword>
<protein>
    <submittedName>
        <fullName evidence="2">Uncharacterized protein</fullName>
    </submittedName>
</protein>
<feature type="transmembrane region" description="Helical" evidence="1">
    <location>
        <begin position="70"/>
        <end position="95"/>
    </location>
</feature>
<dbReference type="STRING" id="398512.Bccel_5077"/>
<feature type="transmembrane region" description="Helical" evidence="1">
    <location>
        <begin position="16"/>
        <end position="33"/>
    </location>
</feature>